<name>A0AAU9EHI3_9BACT</name>
<reference evidence="2" key="1">
    <citation type="journal article" date="2023" name="Arch. Microbiol.">
        <title>Desulfoferula mesophilus gen. nov. sp. nov., a mesophilic sulfate-reducing bacterium isolated from a brackish lake sediment.</title>
        <authorList>
            <person name="Watanabe T."/>
            <person name="Yabe T."/>
            <person name="Tsuji J.M."/>
            <person name="Fukui M."/>
        </authorList>
    </citation>
    <scope>NUCLEOTIDE SEQUENCE [LARGE SCALE GENOMIC DNA]</scope>
    <source>
        <strain evidence="2">12FAK</strain>
    </source>
</reference>
<dbReference type="Proteomes" id="UP001366166">
    <property type="component" value="Chromosome"/>
</dbReference>
<evidence type="ECO:0000313" key="2">
    <source>
        <dbReference type="Proteomes" id="UP001366166"/>
    </source>
</evidence>
<accession>A0AAU9EHI3</accession>
<organism evidence="1 2">
    <name type="scientific">Desulfoferula mesophila</name>
    <dbReference type="NCBI Taxonomy" id="3058419"/>
    <lineage>
        <taxon>Bacteria</taxon>
        <taxon>Pseudomonadati</taxon>
        <taxon>Thermodesulfobacteriota</taxon>
        <taxon>Desulfarculia</taxon>
        <taxon>Desulfarculales</taxon>
        <taxon>Desulfarculaceae</taxon>
        <taxon>Desulfoferula</taxon>
    </lineage>
</organism>
<protein>
    <submittedName>
        <fullName evidence="1">Uncharacterized protein</fullName>
    </submittedName>
</protein>
<keyword evidence="2" id="KW-1185">Reference proteome</keyword>
<proteinExistence type="predicted"/>
<dbReference type="AlphaFoldDB" id="A0AAU9EHI3"/>
<gene>
    <name evidence="1" type="ORF">FAK_17800</name>
</gene>
<evidence type="ECO:0000313" key="1">
    <source>
        <dbReference type="EMBL" id="BEQ14714.1"/>
    </source>
</evidence>
<dbReference type="EMBL" id="AP028679">
    <property type="protein sequence ID" value="BEQ14714.1"/>
    <property type="molecule type" value="Genomic_DNA"/>
</dbReference>
<sequence length="75" mass="8264">MPPSYRNEPGAFQYPDGFTHGGTTNGQLASQFWLRRQLIAGLEVAPKNCDADTINHLMIKAFIPYRTKGGTCVGH</sequence>
<dbReference type="KEGG" id="dmp:FAK_17800"/>